<dbReference type="AlphaFoldDB" id="A0A086TH80"/>
<feature type="region of interest" description="Disordered" evidence="1">
    <location>
        <begin position="55"/>
        <end position="91"/>
    </location>
</feature>
<feature type="region of interest" description="Disordered" evidence="1">
    <location>
        <begin position="183"/>
        <end position="268"/>
    </location>
</feature>
<dbReference type="Proteomes" id="UP000029964">
    <property type="component" value="Unassembled WGS sequence"/>
</dbReference>
<dbReference type="HOGENOM" id="CLU_052060_0_1_1"/>
<protein>
    <submittedName>
        <fullName evidence="2">Uncharacterized protein</fullName>
    </submittedName>
</protein>
<sequence>MATYLCHGFRWHRRTGIRPFVLVNDLADAAPDWILGPTTSALILKQLHKLYDFIPPPPDLPPTPRQPSPPPDPNSAAVPVDLRLPPPRVPPGEDKVRVHAWSAVKLLEEYDPEDLRVPSRPYAFVADFVTRIELHADVEEEMARYARRCAQVDNSWFARLRDEMQKDEKITWYVVVCGDDDRTDGLSVEGETEDGNEDELSETEDAEGKDERNGEATLPAARPKSSGSEGKAPALHPKPSRGESLRRLFRRKDPDAPPPVPSQPSGDA</sequence>
<comment type="caution">
    <text evidence="2">The sequence shown here is derived from an EMBL/GenBank/DDBJ whole genome shotgun (WGS) entry which is preliminary data.</text>
</comment>
<evidence type="ECO:0000256" key="1">
    <source>
        <dbReference type="SAM" id="MobiDB-lite"/>
    </source>
</evidence>
<reference evidence="3" key="1">
    <citation type="journal article" date="2014" name="Genome Announc.">
        <title>Genome sequence and annotation of Acremonium chrysogenum, producer of the beta-lactam antibiotic cephalosporin C.</title>
        <authorList>
            <person name="Terfehr D."/>
            <person name="Dahlmann T.A."/>
            <person name="Specht T."/>
            <person name="Zadra I."/>
            <person name="Kuernsteiner H."/>
            <person name="Kueck U."/>
        </authorList>
    </citation>
    <scope>NUCLEOTIDE SEQUENCE [LARGE SCALE GENOMIC DNA]</scope>
    <source>
        <strain evidence="3">ATCC 11550 / CBS 779.69 / DSM 880 / IAM 14645 / JCM 23072 / IMI 49137</strain>
    </source>
</reference>
<feature type="compositionally biased region" description="Pro residues" evidence="1">
    <location>
        <begin position="55"/>
        <end position="73"/>
    </location>
</feature>
<name>A0A086TH80_HAPC1</name>
<dbReference type="STRING" id="857340.A0A086TH80"/>
<evidence type="ECO:0000313" key="3">
    <source>
        <dbReference type="Proteomes" id="UP000029964"/>
    </source>
</evidence>
<feature type="compositionally biased region" description="Acidic residues" evidence="1">
    <location>
        <begin position="190"/>
        <end position="208"/>
    </location>
</feature>
<evidence type="ECO:0000313" key="2">
    <source>
        <dbReference type="EMBL" id="KFH48712.1"/>
    </source>
</evidence>
<keyword evidence="3" id="KW-1185">Reference proteome</keyword>
<organism evidence="2 3">
    <name type="scientific">Hapsidospora chrysogenum (strain ATCC 11550 / CBS 779.69 / DSM 880 / IAM 14645 / JCM 23072 / IMI 49137)</name>
    <name type="common">Acremonium chrysogenum</name>
    <dbReference type="NCBI Taxonomy" id="857340"/>
    <lineage>
        <taxon>Eukaryota</taxon>
        <taxon>Fungi</taxon>
        <taxon>Dikarya</taxon>
        <taxon>Ascomycota</taxon>
        <taxon>Pezizomycotina</taxon>
        <taxon>Sordariomycetes</taxon>
        <taxon>Hypocreomycetidae</taxon>
        <taxon>Hypocreales</taxon>
        <taxon>Bionectriaceae</taxon>
        <taxon>Hapsidospora</taxon>
    </lineage>
</organism>
<feature type="compositionally biased region" description="Basic and acidic residues" evidence="1">
    <location>
        <begin position="240"/>
        <end position="255"/>
    </location>
</feature>
<dbReference type="EMBL" id="JPKY01000002">
    <property type="protein sequence ID" value="KFH48712.1"/>
    <property type="molecule type" value="Genomic_DNA"/>
</dbReference>
<accession>A0A086TH80</accession>
<proteinExistence type="predicted"/>
<gene>
    <name evidence="2" type="ORF">ACRE_004440</name>
</gene>
<dbReference type="OrthoDB" id="371463at2759"/>